<evidence type="ECO:0000313" key="2">
    <source>
        <dbReference type="Proteomes" id="UP000789920"/>
    </source>
</evidence>
<keyword evidence="2" id="KW-1185">Reference proteome</keyword>
<dbReference type="Proteomes" id="UP000789920">
    <property type="component" value="Unassembled WGS sequence"/>
</dbReference>
<protein>
    <submittedName>
        <fullName evidence="1">8663_t:CDS:1</fullName>
    </submittedName>
</protein>
<reference evidence="1" key="1">
    <citation type="submission" date="2021-06" db="EMBL/GenBank/DDBJ databases">
        <authorList>
            <person name="Kallberg Y."/>
            <person name="Tangrot J."/>
            <person name="Rosling A."/>
        </authorList>
    </citation>
    <scope>NUCLEOTIDE SEQUENCE</scope>
    <source>
        <strain evidence="1">MA461A</strain>
    </source>
</reference>
<gene>
    <name evidence="1" type="ORF">RPERSI_LOCUS23709</name>
</gene>
<dbReference type="EMBL" id="CAJVQC010074626">
    <property type="protein sequence ID" value="CAG8813178.1"/>
    <property type="molecule type" value="Genomic_DNA"/>
</dbReference>
<evidence type="ECO:0000313" key="1">
    <source>
        <dbReference type="EMBL" id="CAG8813178.1"/>
    </source>
</evidence>
<sequence>MDEQQSLAKDCDLTEFNGESLLDPINRLKEILQSQSSIFDSSSNVDVPESTLQGHNSPKASSVEASLSSSDANSTHIESNLSTAHTLSTPSSNNDTLNLTLKRRSVPPVALISADIRQ</sequence>
<proteinExistence type="predicted"/>
<accession>A0ACA9RWR8</accession>
<comment type="caution">
    <text evidence="1">The sequence shown here is derived from an EMBL/GenBank/DDBJ whole genome shotgun (WGS) entry which is preliminary data.</text>
</comment>
<organism evidence="1 2">
    <name type="scientific">Racocetra persica</name>
    <dbReference type="NCBI Taxonomy" id="160502"/>
    <lineage>
        <taxon>Eukaryota</taxon>
        <taxon>Fungi</taxon>
        <taxon>Fungi incertae sedis</taxon>
        <taxon>Mucoromycota</taxon>
        <taxon>Glomeromycotina</taxon>
        <taxon>Glomeromycetes</taxon>
        <taxon>Diversisporales</taxon>
        <taxon>Gigasporaceae</taxon>
        <taxon>Racocetra</taxon>
    </lineage>
</organism>
<name>A0ACA9RWR8_9GLOM</name>
<feature type="non-terminal residue" evidence="1">
    <location>
        <position position="118"/>
    </location>
</feature>